<reference evidence="1 2" key="2">
    <citation type="submission" date="2018-11" db="EMBL/GenBank/DDBJ databases">
        <authorList>
            <consortium name="Pathogen Informatics"/>
        </authorList>
    </citation>
    <scope>NUCLEOTIDE SEQUENCE [LARGE SCALE GENOMIC DNA]</scope>
</reference>
<organism evidence="3">
    <name type="scientific">Gongylonema pulchrum</name>
    <dbReference type="NCBI Taxonomy" id="637853"/>
    <lineage>
        <taxon>Eukaryota</taxon>
        <taxon>Metazoa</taxon>
        <taxon>Ecdysozoa</taxon>
        <taxon>Nematoda</taxon>
        <taxon>Chromadorea</taxon>
        <taxon>Rhabditida</taxon>
        <taxon>Spirurina</taxon>
        <taxon>Spiruromorpha</taxon>
        <taxon>Spiruroidea</taxon>
        <taxon>Gongylonematidae</taxon>
        <taxon>Gongylonema</taxon>
    </lineage>
</organism>
<proteinExistence type="predicted"/>
<accession>A0A183EYS9</accession>
<evidence type="ECO:0000313" key="2">
    <source>
        <dbReference type="Proteomes" id="UP000271098"/>
    </source>
</evidence>
<evidence type="ECO:0000313" key="3">
    <source>
        <dbReference type="WBParaSite" id="GPUH_0002615001-mRNA-1"/>
    </source>
</evidence>
<reference evidence="3" key="1">
    <citation type="submission" date="2016-06" db="UniProtKB">
        <authorList>
            <consortium name="WormBaseParasite"/>
        </authorList>
    </citation>
    <scope>IDENTIFICATION</scope>
</reference>
<gene>
    <name evidence="1" type="ORF">GPUH_LOCUS26120</name>
</gene>
<dbReference type="EMBL" id="UYRT01108718">
    <property type="protein sequence ID" value="VDN45124.1"/>
    <property type="molecule type" value="Genomic_DNA"/>
</dbReference>
<dbReference type="WBParaSite" id="GPUH_0002615001-mRNA-1">
    <property type="protein sequence ID" value="GPUH_0002615001-mRNA-1"/>
    <property type="gene ID" value="GPUH_0002615001"/>
</dbReference>
<dbReference type="AlphaFoldDB" id="A0A183EYS9"/>
<name>A0A183EYS9_9BILA</name>
<protein>
    <submittedName>
        <fullName evidence="1 3">Uncharacterized protein</fullName>
    </submittedName>
</protein>
<sequence length="110" mass="12166">MLRGCQYREHLALLSDSDVDRKGQQHSLAITSFSASIAQRRILVRTPIIRMPPPHTPLRMVPSACASLSPTTALLCRKVISGGGIRTATPFFQSALHRRPFHRNLPKPSA</sequence>
<keyword evidence="2" id="KW-1185">Reference proteome</keyword>
<evidence type="ECO:0000313" key="1">
    <source>
        <dbReference type="EMBL" id="VDN45124.1"/>
    </source>
</evidence>
<dbReference type="Proteomes" id="UP000271098">
    <property type="component" value="Unassembled WGS sequence"/>
</dbReference>